<protein>
    <submittedName>
        <fullName evidence="3">Uncharacterized protein</fullName>
    </submittedName>
</protein>
<comment type="caution">
    <text evidence="3">The sequence shown here is derived from an EMBL/GenBank/DDBJ whole genome shotgun (WGS) entry which is preliminary data.</text>
</comment>
<dbReference type="AlphaFoldDB" id="A0A2G4YWN8"/>
<dbReference type="Proteomes" id="UP000229730">
    <property type="component" value="Unassembled WGS sequence"/>
</dbReference>
<reference evidence="3 4" key="1">
    <citation type="submission" date="2017-10" db="EMBL/GenBank/DDBJ databases">
        <title>Frigbacter circumglobatus gen. nov. sp. nov., isolated from sediment cultured in situ.</title>
        <authorList>
            <person name="Zhao Z."/>
        </authorList>
    </citation>
    <scope>NUCLEOTIDE SEQUENCE [LARGE SCALE GENOMIC DNA]</scope>
    <source>
        <strain evidence="3 4">ZYL</strain>
    </source>
</reference>
<evidence type="ECO:0000313" key="3">
    <source>
        <dbReference type="EMBL" id="PHZ86757.1"/>
    </source>
</evidence>
<proteinExistence type="predicted"/>
<dbReference type="EMBL" id="PDEM01000002">
    <property type="protein sequence ID" value="PHZ86757.1"/>
    <property type="molecule type" value="Genomic_DNA"/>
</dbReference>
<accession>A0A2G4YWN8</accession>
<name>A0A2G4YWN8_9PROT</name>
<dbReference type="EMBL" id="PDEM01000026">
    <property type="protein sequence ID" value="PHZ84032.1"/>
    <property type="molecule type" value="Genomic_DNA"/>
</dbReference>
<evidence type="ECO:0000313" key="1">
    <source>
        <dbReference type="EMBL" id="PHZ84029.1"/>
    </source>
</evidence>
<dbReference type="InParanoid" id="A0A2G4YWN8"/>
<sequence>MVLKKTNQIKTLARFNFYDTTSENFLKNPLSGKWFSSLVYLGQVKDGKCFDCIIEPVGTELIKPGDTVECRTIMAGVKLKNEDVWPGQKLFLFFGPVVAEGEVTEVF</sequence>
<evidence type="ECO:0000313" key="4">
    <source>
        <dbReference type="Proteomes" id="UP000229730"/>
    </source>
</evidence>
<gene>
    <name evidence="3" type="ORF">CRD36_00035</name>
    <name evidence="1" type="ORF">CRD36_13965</name>
    <name evidence="2" type="ORF">CRD36_13980</name>
</gene>
<evidence type="ECO:0000313" key="2">
    <source>
        <dbReference type="EMBL" id="PHZ84032.1"/>
    </source>
</evidence>
<keyword evidence="4" id="KW-1185">Reference proteome</keyword>
<dbReference type="RefSeq" id="WP_099470696.1">
    <property type="nucleotide sequence ID" value="NZ_CP041025.1"/>
</dbReference>
<organism evidence="3 4">
    <name type="scientific">Paremcibacter congregatus</name>
    <dbReference type="NCBI Taxonomy" id="2043170"/>
    <lineage>
        <taxon>Bacteria</taxon>
        <taxon>Pseudomonadati</taxon>
        <taxon>Pseudomonadota</taxon>
        <taxon>Alphaproteobacteria</taxon>
        <taxon>Emcibacterales</taxon>
        <taxon>Emcibacteraceae</taxon>
        <taxon>Paremcibacter</taxon>
    </lineage>
</organism>
<dbReference type="EMBL" id="PDEM01000026">
    <property type="protein sequence ID" value="PHZ84029.1"/>
    <property type="molecule type" value="Genomic_DNA"/>
</dbReference>